<proteinExistence type="inferred from homology"/>
<dbReference type="PANTHER" id="PTHR30537">
    <property type="entry name" value="HTH-TYPE TRANSCRIPTIONAL REGULATOR"/>
    <property type="match status" value="1"/>
</dbReference>
<evidence type="ECO:0000256" key="2">
    <source>
        <dbReference type="ARBA" id="ARBA00023015"/>
    </source>
</evidence>
<dbReference type="Gene3D" id="1.10.10.10">
    <property type="entry name" value="Winged helix-like DNA-binding domain superfamily/Winged helix DNA-binding domain"/>
    <property type="match status" value="1"/>
</dbReference>
<dbReference type="GO" id="GO:0003677">
    <property type="term" value="F:DNA binding"/>
    <property type="evidence" value="ECO:0007669"/>
    <property type="project" value="UniProtKB-KW"/>
</dbReference>
<protein>
    <submittedName>
        <fullName evidence="6">Transcriptional regulator, LysR family</fullName>
    </submittedName>
</protein>
<dbReference type="AlphaFoldDB" id="A0A1G5F3T5"/>
<dbReference type="SUPFAM" id="SSF46785">
    <property type="entry name" value="Winged helix' DNA-binding domain"/>
    <property type="match status" value="1"/>
</dbReference>
<evidence type="ECO:0000256" key="1">
    <source>
        <dbReference type="ARBA" id="ARBA00009437"/>
    </source>
</evidence>
<dbReference type="InterPro" id="IPR000847">
    <property type="entry name" value="LysR_HTH_N"/>
</dbReference>
<reference evidence="6 7" key="1">
    <citation type="submission" date="2016-10" db="EMBL/GenBank/DDBJ databases">
        <authorList>
            <person name="de Groot N.N."/>
        </authorList>
    </citation>
    <scope>NUCLEOTIDE SEQUENCE [LARGE SCALE GENOMIC DNA]</scope>
    <source>
        <strain evidence="6 7">AA1</strain>
    </source>
</reference>
<feature type="domain" description="HTH lysR-type" evidence="5">
    <location>
        <begin position="1"/>
        <end position="57"/>
    </location>
</feature>
<dbReference type="FunFam" id="1.10.10.10:FF:000001">
    <property type="entry name" value="LysR family transcriptional regulator"/>
    <property type="match status" value="1"/>
</dbReference>
<dbReference type="InterPro" id="IPR036388">
    <property type="entry name" value="WH-like_DNA-bd_sf"/>
</dbReference>
<gene>
    <name evidence="6" type="ORF">SAMN05216233_107118</name>
</gene>
<dbReference type="CDD" id="cd08422">
    <property type="entry name" value="PBP2_CrgA_like"/>
    <property type="match status" value="1"/>
</dbReference>
<evidence type="ECO:0000259" key="5">
    <source>
        <dbReference type="PROSITE" id="PS50931"/>
    </source>
</evidence>
<dbReference type="Pfam" id="PF03466">
    <property type="entry name" value="LysR_substrate"/>
    <property type="match status" value="1"/>
</dbReference>
<sequence length="297" mass="33596">MESTERIFLRVVEAGSFKAAAEQLGTDPSAVSRKVMALEERLGVKLLQRSPRRSTPTETGLLYYEGMRRLTDEQSALEARVSSVADTAQGLLRVSAPLEFGLAFVVPVLKDMVTQYPELRVELRFNSGYAEAPTSHFDVEIHVGDLPDSNLMCKKLADMPMILVASRGYLETHPPPQTAQDLKHHDFLLFSKQQRELPLELHRQGKRERVHVTDGKFTVNSLTAVRDLVVEGFGIGLAPMWPYRKLLETGEVVRLLEGYQLSPYPWYALYPGAAFVPAKTRRFLNLLGQIEFEFDYR</sequence>
<dbReference type="InterPro" id="IPR005119">
    <property type="entry name" value="LysR_subst-bd"/>
</dbReference>
<keyword evidence="4" id="KW-0804">Transcription</keyword>
<dbReference type="Proteomes" id="UP000198870">
    <property type="component" value="Unassembled WGS sequence"/>
</dbReference>
<evidence type="ECO:0000256" key="3">
    <source>
        <dbReference type="ARBA" id="ARBA00023125"/>
    </source>
</evidence>
<dbReference type="InterPro" id="IPR036390">
    <property type="entry name" value="WH_DNA-bd_sf"/>
</dbReference>
<evidence type="ECO:0000313" key="7">
    <source>
        <dbReference type="Proteomes" id="UP000198870"/>
    </source>
</evidence>
<organism evidence="6 7">
    <name type="scientific">Desulfoluna spongiiphila</name>
    <dbReference type="NCBI Taxonomy" id="419481"/>
    <lineage>
        <taxon>Bacteria</taxon>
        <taxon>Pseudomonadati</taxon>
        <taxon>Thermodesulfobacteriota</taxon>
        <taxon>Desulfobacteria</taxon>
        <taxon>Desulfobacterales</taxon>
        <taxon>Desulfolunaceae</taxon>
        <taxon>Desulfoluna</taxon>
    </lineage>
</organism>
<keyword evidence="3" id="KW-0238">DNA-binding</keyword>
<evidence type="ECO:0000256" key="4">
    <source>
        <dbReference type="ARBA" id="ARBA00023163"/>
    </source>
</evidence>
<dbReference type="InterPro" id="IPR058163">
    <property type="entry name" value="LysR-type_TF_proteobact-type"/>
</dbReference>
<dbReference type="PANTHER" id="PTHR30537:SF5">
    <property type="entry name" value="HTH-TYPE TRANSCRIPTIONAL ACTIVATOR TTDR-RELATED"/>
    <property type="match status" value="1"/>
</dbReference>
<dbReference type="PROSITE" id="PS50931">
    <property type="entry name" value="HTH_LYSR"/>
    <property type="match status" value="1"/>
</dbReference>
<dbReference type="GO" id="GO:0003700">
    <property type="term" value="F:DNA-binding transcription factor activity"/>
    <property type="evidence" value="ECO:0007669"/>
    <property type="project" value="InterPro"/>
</dbReference>
<dbReference type="OrthoDB" id="5416547at2"/>
<keyword evidence="2" id="KW-0805">Transcription regulation</keyword>
<dbReference type="STRING" id="419481.SAMN05216233_107118"/>
<dbReference type="Gene3D" id="3.40.190.290">
    <property type="match status" value="1"/>
</dbReference>
<dbReference type="SUPFAM" id="SSF53850">
    <property type="entry name" value="Periplasmic binding protein-like II"/>
    <property type="match status" value="1"/>
</dbReference>
<dbReference type="Pfam" id="PF00126">
    <property type="entry name" value="HTH_1"/>
    <property type="match status" value="1"/>
</dbReference>
<dbReference type="EMBL" id="FMUX01000007">
    <property type="protein sequence ID" value="SCY33867.1"/>
    <property type="molecule type" value="Genomic_DNA"/>
</dbReference>
<evidence type="ECO:0000313" key="6">
    <source>
        <dbReference type="EMBL" id="SCY33867.1"/>
    </source>
</evidence>
<keyword evidence="7" id="KW-1185">Reference proteome</keyword>
<dbReference type="RefSeq" id="WP_092210764.1">
    <property type="nucleotide sequence ID" value="NZ_FMUX01000007.1"/>
</dbReference>
<comment type="similarity">
    <text evidence="1">Belongs to the LysR transcriptional regulatory family.</text>
</comment>
<accession>A0A1G5F3T5</accession>
<name>A0A1G5F3T5_9BACT</name>